<dbReference type="Proteomes" id="UP001501470">
    <property type="component" value="Unassembled WGS sequence"/>
</dbReference>
<accession>A0ABN2BN72</accession>
<proteinExistence type="predicted"/>
<evidence type="ECO:0008006" key="3">
    <source>
        <dbReference type="Google" id="ProtNLM"/>
    </source>
</evidence>
<protein>
    <recommendedName>
        <fullName evidence="3">DUF1877 family protein</fullName>
    </recommendedName>
</protein>
<dbReference type="Gene3D" id="3.40.1760.10">
    <property type="entry name" value="YfbM-like super family"/>
    <property type="match status" value="1"/>
</dbReference>
<dbReference type="InterPro" id="IPR035944">
    <property type="entry name" value="YfbM-like_sf"/>
</dbReference>
<dbReference type="Pfam" id="PF08974">
    <property type="entry name" value="DUF1877"/>
    <property type="match status" value="1"/>
</dbReference>
<sequence length="164" mass="18528">MGCRGVFFALTAAQEAALTATRDDAEVRAFVHAVEAAWDDEWLCETDKAWDAMHRCLGDGTLDIAYRDGGPLPLTVLGGRHHYEGEEYVVAHVLAADVVKVAEALRTVDETWLRDRYHRIDPDDYQGVLDDDDFEYTWSYLQDVRDFYQHAAAAGRSVIFTVDQ</sequence>
<gene>
    <name evidence="1" type="ORF">GCM10009827_073660</name>
</gene>
<keyword evidence="2" id="KW-1185">Reference proteome</keyword>
<dbReference type="EMBL" id="BAAAQD010000017">
    <property type="protein sequence ID" value="GAA1543286.1"/>
    <property type="molecule type" value="Genomic_DNA"/>
</dbReference>
<dbReference type="SUPFAM" id="SSF111069">
    <property type="entry name" value="Hypothetical protein yfbM"/>
    <property type="match status" value="1"/>
</dbReference>
<dbReference type="RefSeq" id="WP_344507452.1">
    <property type="nucleotide sequence ID" value="NZ_BAAAQD010000017.1"/>
</dbReference>
<comment type="caution">
    <text evidence="1">The sequence shown here is derived from an EMBL/GenBank/DDBJ whole genome shotgun (WGS) entry which is preliminary data.</text>
</comment>
<dbReference type="InterPro" id="IPR015068">
    <property type="entry name" value="DUF1877"/>
</dbReference>
<name>A0ABN2BN72_9ACTN</name>
<reference evidence="1 2" key="1">
    <citation type="journal article" date="2019" name="Int. J. Syst. Evol. Microbiol.">
        <title>The Global Catalogue of Microorganisms (GCM) 10K type strain sequencing project: providing services to taxonomists for standard genome sequencing and annotation.</title>
        <authorList>
            <consortium name="The Broad Institute Genomics Platform"/>
            <consortium name="The Broad Institute Genome Sequencing Center for Infectious Disease"/>
            <person name="Wu L."/>
            <person name="Ma J."/>
        </authorList>
    </citation>
    <scope>NUCLEOTIDE SEQUENCE [LARGE SCALE GENOMIC DNA]</scope>
    <source>
        <strain evidence="1 2">JCM 15933</strain>
    </source>
</reference>
<evidence type="ECO:0000313" key="2">
    <source>
        <dbReference type="Proteomes" id="UP001501470"/>
    </source>
</evidence>
<evidence type="ECO:0000313" key="1">
    <source>
        <dbReference type="EMBL" id="GAA1543286.1"/>
    </source>
</evidence>
<organism evidence="1 2">
    <name type="scientific">Dactylosporangium maewongense</name>
    <dbReference type="NCBI Taxonomy" id="634393"/>
    <lineage>
        <taxon>Bacteria</taxon>
        <taxon>Bacillati</taxon>
        <taxon>Actinomycetota</taxon>
        <taxon>Actinomycetes</taxon>
        <taxon>Micromonosporales</taxon>
        <taxon>Micromonosporaceae</taxon>
        <taxon>Dactylosporangium</taxon>
    </lineage>
</organism>